<proteinExistence type="predicted"/>
<dbReference type="InterPro" id="IPR029058">
    <property type="entry name" value="AB_hydrolase_fold"/>
</dbReference>
<name>A0A814AZZ1_9BILA</name>
<evidence type="ECO:0000259" key="1">
    <source>
        <dbReference type="Pfam" id="PF00326"/>
    </source>
</evidence>
<dbReference type="Gene3D" id="3.40.50.1820">
    <property type="entry name" value="alpha/beta hydrolase"/>
    <property type="match status" value="1"/>
</dbReference>
<comment type="caution">
    <text evidence="3">The sequence shown here is derived from an EMBL/GenBank/DDBJ whole genome shotgun (WGS) entry which is preliminary data.</text>
</comment>
<dbReference type="GO" id="GO:0008236">
    <property type="term" value="F:serine-type peptidase activity"/>
    <property type="evidence" value="ECO:0007669"/>
    <property type="project" value="InterPro"/>
</dbReference>
<keyword evidence="4" id="KW-1185">Reference proteome</keyword>
<sequence>MIDWIDVHPEMSRRSQTLVNHNRTFDLREMAYATEELWFTEHDSGGFLEYENPEAYEKFDLINHVANCSQPMLVVEGGRDYRVPDAQSIRAFSALQR</sequence>
<dbReference type="InterPro" id="IPR001375">
    <property type="entry name" value="Peptidase_S9_cat"/>
</dbReference>
<dbReference type="EMBL" id="CAJNOI010000014">
    <property type="protein sequence ID" value="CAF0805469.1"/>
    <property type="molecule type" value="Genomic_DNA"/>
</dbReference>
<gene>
    <name evidence="2" type="ORF">BJG266_LOCUS5442</name>
    <name evidence="3" type="ORF">QVE165_LOCUS10472</name>
</gene>
<organism evidence="3 4">
    <name type="scientific">Adineta steineri</name>
    <dbReference type="NCBI Taxonomy" id="433720"/>
    <lineage>
        <taxon>Eukaryota</taxon>
        <taxon>Metazoa</taxon>
        <taxon>Spiralia</taxon>
        <taxon>Gnathifera</taxon>
        <taxon>Rotifera</taxon>
        <taxon>Eurotatoria</taxon>
        <taxon>Bdelloidea</taxon>
        <taxon>Adinetida</taxon>
        <taxon>Adinetidae</taxon>
        <taxon>Adineta</taxon>
    </lineage>
</organism>
<dbReference type="GO" id="GO:0006508">
    <property type="term" value="P:proteolysis"/>
    <property type="evidence" value="ECO:0007669"/>
    <property type="project" value="InterPro"/>
</dbReference>
<evidence type="ECO:0000313" key="3">
    <source>
        <dbReference type="EMBL" id="CAF0919719.1"/>
    </source>
</evidence>
<dbReference type="EMBL" id="CAJNOM010000049">
    <property type="protein sequence ID" value="CAF0919719.1"/>
    <property type="molecule type" value="Genomic_DNA"/>
</dbReference>
<accession>A0A814AZZ1</accession>
<dbReference type="AlphaFoldDB" id="A0A814AZZ1"/>
<reference evidence="3" key="1">
    <citation type="submission" date="2021-02" db="EMBL/GenBank/DDBJ databases">
        <authorList>
            <person name="Nowell W R."/>
        </authorList>
    </citation>
    <scope>NUCLEOTIDE SEQUENCE</scope>
</reference>
<dbReference type="OrthoDB" id="416344at2759"/>
<dbReference type="SUPFAM" id="SSF53474">
    <property type="entry name" value="alpha/beta-Hydrolases"/>
    <property type="match status" value="1"/>
</dbReference>
<protein>
    <recommendedName>
        <fullName evidence="1">Peptidase S9 prolyl oligopeptidase catalytic domain-containing protein</fullName>
    </recommendedName>
</protein>
<evidence type="ECO:0000313" key="2">
    <source>
        <dbReference type="EMBL" id="CAF0805469.1"/>
    </source>
</evidence>
<feature type="domain" description="Peptidase S9 prolyl oligopeptidase catalytic" evidence="1">
    <location>
        <begin position="18"/>
        <end position="97"/>
    </location>
</feature>
<evidence type="ECO:0000313" key="4">
    <source>
        <dbReference type="Proteomes" id="UP000663832"/>
    </source>
</evidence>
<dbReference type="Proteomes" id="UP000663877">
    <property type="component" value="Unassembled WGS sequence"/>
</dbReference>
<dbReference type="Proteomes" id="UP000663832">
    <property type="component" value="Unassembled WGS sequence"/>
</dbReference>
<dbReference type="Pfam" id="PF00326">
    <property type="entry name" value="Peptidase_S9"/>
    <property type="match status" value="1"/>
</dbReference>